<dbReference type="eggNOG" id="KOG0712">
    <property type="taxonomic scope" value="Eukaryota"/>
</dbReference>
<accession>V7CGU0</accession>
<dbReference type="SMR" id="V7CGU0"/>
<dbReference type="Pfam" id="PF00226">
    <property type="entry name" value="DnaJ"/>
    <property type="match status" value="1"/>
</dbReference>
<protein>
    <recommendedName>
        <fullName evidence="1">J domain-containing protein</fullName>
    </recommendedName>
</protein>
<evidence type="ECO:0000313" key="2">
    <source>
        <dbReference type="EMBL" id="ESW28126.1"/>
    </source>
</evidence>
<organism evidence="2 3">
    <name type="scientific">Phaseolus vulgaris</name>
    <name type="common">Kidney bean</name>
    <name type="synonym">French bean</name>
    <dbReference type="NCBI Taxonomy" id="3885"/>
    <lineage>
        <taxon>Eukaryota</taxon>
        <taxon>Viridiplantae</taxon>
        <taxon>Streptophyta</taxon>
        <taxon>Embryophyta</taxon>
        <taxon>Tracheophyta</taxon>
        <taxon>Spermatophyta</taxon>
        <taxon>Magnoliopsida</taxon>
        <taxon>eudicotyledons</taxon>
        <taxon>Gunneridae</taxon>
        <taxon>Pentapetalae</taxon>
        <taxon>rosids</taxon>
        <taxon>fabids</taxon>
        <taxon>Fabales</taxon>
        <taxon>Fabaceae</taxon>
        <taxon>Papilionoideae</taxon>
        <taxon>50 kb inversion clade</taxon>
        <taxon>NPAAA clade</taxon>
        <taxon>indigoferoid/millettioid clade</taxon>
        <taxon>Phaseoleae</taxon>
        <taxon>Phaseolus</taxon>
    </lineage>
</organism>
<keyword evidence="3" id="KW-1185">Reference proteome</keyword>
<name>V7CGU0_PHAVU</name>
<dbReference type="InterPro" id="IPR036869">
    <property type="entry name" value="J_dom_sf"/>
</dbReference>
<dbReference type="STRING" id="3885.V7CGU0"/>
<dbReference type="PROSITE" id="PS50076">
    <property type="entry name" value="DNAJ_2"/>
    <property type="match status" value="1"/>
</dbReference>
<dbReference type="EMBL" id="CM002290">
    <property type="protein sequence ID" value="ESW28126.1"/>
    <property type="molecule type" value="Genomic_DNA"/>
</dbReference>
<evidence type="ECO:0000313" key="3">
    <source>
        <dbReference type="Proteomes" id="UP000000226"/>
    </source>
</evidence>
<gene>
    <name evidence="2" type="ORF">PHAVU_003G261300g</name>
</gene>
<dbReference type="PANTHER" id="PTHR45432">
    <property type="entry name" value="CHAPERONE PROTEIN DNAJ 11, CHLOROPLASTIC-LIKE"/>
    <property type="match status" value="1"/>
</dbReference>
<dbReference type="OMA" id="ANRNWET"/>
<dbReference type="Gene3D" id="1.10.287.110">
    <property type="entry name" value="DnaJ domain"/>
    <property type="match status" value="1"/>
</dbReference>
<dbReference type="OrthoDB" id="445556at2759"/>
<dbReference type="Gramene" id="ESW28126">
    <property type="protein sequence ID" value="ESW28126"/>
    <property type="gene ID" value="PHAVU_003G261300g"/>
</dbReference>
<dbReference type="SMART" id="SM00271">
    <property type="entry name" value="DnaJ"/>
    <property type="match status" value="1"/>
</dbReference>
<dbReference type="CDD" id="cd06257">
    <property type="entry name" value="DnaJ"/>
    <property type="match status" value="1"/>
</dbReference>
<evidence type="ECO:0000259" key="1">
    <source>
        <dbReference type="PROSITE" id="PS50076"/>
    </source>
</evidence>
<feature type="domain" description="J" evidence="1">
    <location>
        <begin position="56"/>
        <end position="123"/>
    </location>
</feature>
<proteinExistence type="predicted"/>
<dbReference type="Proteomes" id="UP000000226">
    <property type="component" value="Chromosome 3"/>
</dbReference>
<dbReference type="PANTHER" id="PTHR45432:SF2">
    <property type="entry name" value="CHAPERONE PROTEIN DNAJ 11, CHLOROPLASTIC"/>
    <property type="match status" value="1"/>
</dbReference>
<dbReference type="AlphaFoldDB" id="V7CGU0"/>
<dbReference type="SUPFAM" id="SSF46565">
    <property type="entry name" value="Chaperone J-domain"/>
    <property type="match status" value="1"/>
</dbReference>
<dbReference type="InterPro" id="IPR001623">
    <property type="entry name" value="DnaJ_domain"/>
</dbReference>
<reference evidence="3" key="1">
    <citation type="journal article" date="2014" name="Nat. Genet.">
        <title>A reference genome for common bean and genome-wide analysis of dual domestications.</title>
        <authorList>
            <person name="Schmutz J."/>
            <person name="McClean P.E."/>
            <person name="Mamidi S."/>
            <person name="Wu G.A."/>
            <person name="Cannon S.B."/>
            <person name="Grimwood J."/>
            <person name="Jenkins J."/>
            <person name="Shu S."/>
            <person name="Song Q."/>
            <person name="Chavarro C."/>
            <person name="Torres-Torres M."/>
            <person name="Geffroy V."/>
            <person name="Moghaddam S.M."/>
            <person name="Gao D."/>
            <person name="Abernathy B."/>
            <person name="Barry K."/>
            <person name="Blair M."/>
            <person name="Brick M.A."/>
            <person name="Chovatia M."/>
            <person name="Gepts P."/>
            <person name="Goodstein D.M."/>
            <person name="Gonzales M."/>
            <person name="Hellsten U."/>
            <person name="Hyten D.L."/>
            <person name="Jia G."/>
            <person name="Kelly J.D."/>
            <person name="Kudrna D."/>
            <person name="Lee R."/>
            <person name="Richard M.M."/>
            <person name="Miklas P.N."/>
            <person name="Osorno J.M."/>
            <person name="Rodrigues J."/>
            <person name="Thareau V."/>
            <person name="Urrea C.A."/>
            <person name="Wang M."/>
            <person name="Yu Y."/>
            <person name="Zhang M."/>
            <person name="Wing R.A."/>
            <person name="Cregan P.B."/>
            <person name="Rokhsar D.S."/>
            <person name="Jackson S.A."/>
        </authorList>
    </citation>
    <scope>NUCLEOTIDE SEQUENCE [LARGE SCALE GENOMIC DNA]</scope>
    <source>
        <strain evidence="3">cv. G19833</strain>
    </source>
</reference>
<dbReference type="PRINTS" id="PR00625">
    <property type="entry name" value="JDOMAIN"/>
</dbReference>
<sequence length="151" mass="16589">MITAPFSTPTATFSPQSVSSRQRHIKFRSTVSFAAATATATSIDVLSPQSMASCTTLYEVLGVRPAASEGEIKAAYRQLVRVCHPDVAPVGQKESSAGKFMKIHNAYRTLLNPEKRAKYDRSLFPRGRVVSTAASRVSSYGGRRWETDQCW</sequence>